<reference evidence="3" key="1">
    <citation type="journal article" date="2020" name="Stud. Mycol.">
        <title>101 Dothideomycetes genomes: a test case for predicting lifestyles and emergence of pathogens.</title>
        <authorList>
            <person name="Haridas S."/>
            <person name="Albert R."/>
            <person name="Binder M."/>
            <person name="Bloem J."/>
            <person name="Labutti K."/>
            <person name="Salamov A."/>
            <person name="Andreopoulos B."/>
            <person name="Baker S."/>
            <person name="Barry K."/>
            <person name="Bills G."/>
            <person name="Bluhm B."/>
            <person name="Cannon C."/>
            <person name="Castanera R."/>
            <person name="Culley D."/>
            <person name="Daum C."/>
            <person name="Ezra D."/>
            <person name="Gonzalez J."/>
            <person name="Henrissat B."/>
            <person name="Kuo A."/>
            <person name="Liang C."/>
            <person name="Lipzen A."/>
            <person name="Lutzoni F."/>
            <person name="Magnuson J."/>
            <person name="Mondo S."/>
            <person name="Nolan M."/>
            <person name="Ohm R."/>
            <person name="Pangilinan J."/>
            <person name="Park H.-J."/>
            <person name="Ramirez L."/>
            <person name="Alfaro M."/>
            <person name="Sun H."/>
            <person name="Tritt A."/>
            <person name="Yoshinaga Y."/>
            <person name="Zwiers L.-H."/>
            <person name="Turgeon B."/>
            <person name="Goodwin S."/>
            <person name="Spatafora J."/>
            <person name="Crous P."/>
            <person name="Grigoriev I."/>
        </authorList>
    </citation>
    <scope>NUCLEOTIDE SEQUENCE</scope>
    <source>
        <strain evidence="3">CBS 122368</strain>
    </source>
</reference>
<keyword evidence="2" id="KW-0472">Membrane</keyword>
<name>A0A6A6I8W2_9PLEO</name>
<feature type="region of interest" description="Disordered" evidence="1">
    <location>
        <begin position="408"/>
        <end position="435"/>
    </location>
</feature>
<dbReference type="Proteomes" id="UP000800094">
    <property type="component" value="Unassembled WGS sequence"/>
</dbReference>
<gene>
    <name evidence="3" type="ORF">BU26DRAFT_520284</name>
</gene>
<dbReference type="CDD" id="cd06532">
    <property type="entry name" value="Glyco_transf_25"/>
    <property type="match status" value="1"/>
</dbReference>
<evidence type="ECO:0000313" key="3">
    <source>
        <dbReference type="EMBL" id="KAF2247005.1"/>
    </source>
</evidence>
<dbReference type="GO" id="GO:0016740">
    <property type="term" value="F:transferase activity"/>
    <property type="evidence" value="ECO:0007669"/>
    <property type="project" value="UniProtKB-KW"/>
</dbReference>
<keyword evidence="4" id="KW-1185">Reference proteome</keyword>
<feature type="transmembrane region" description="Helical" evidence="2">
    <location>
        <begin position="84"/>
        <end position="104"/>
    </location>
</feature>
<evidence type="ECO:0000313" key="4">
    <source>
        <dbReference type="Proteomes" id="UP000800094"/>
    </source>
</evidence>
<organism evidence="3 4">
    <name type="scientific">Trematosphaeria pertusa</name>
    <dbReference type="NCBI Taxonomy" id="390896"/>
    <lineage>
        <taxon>Eukaryota</taxon>
        <taxon>Fungi</taxon>
        <taxon>Dikarya</taxon>
        <taxon>Ascomycota</taxon>
        <taxon>Pezizomycotina</taxon>
        <taxon>Dothideomycetes</taxon>
        <taxon>Pleosporomycetidae</taxon>
        <taxon>Pleosporales</taxon>
        <taxon>Massarineae</taxon>
        <taxon>Trematosphaeriaceae</taxon>
        <taxon>Trematosphaeria</taxon>
    </lineage>
</organism>
<keyword evidence="3" id="KW-0808">Transferase</keyword>
<dbReference type="GeneID" id="54582587"/>
<accession>A0A6A6I8W2</accession>
<proteinExistence type="predicted"/>
<keyword evidence="2" id="KW-1133">Transmembrane helix</keyword>
<dbReference type="OrthoDB" id="47375at2759"/>
<protein>
    <submittedName>
        <fullName evidence="3">Glycosyltransferase family 25 protein</fullName>
    </submittedName>
</protein>
<feature type="compositionally biased region" description="Polar residues" evidence="1">
    <location>
        <begin position="417"/>
        <end position="427"/>
    </location>
</feature>
<sequence>MRRGAHCGLLLTSPGMHVAAQRRAFSPCPQPPRGAALARDCRSRPDISALHTYQLPVPAPMNPFPRPPPSSPVPLTMAALSLQGVRIVQVLVASTVVLILFLTVSHYGADSLKNSGIADHVPNVVPDKLSKPSLPFTSEAPPEPQPANETLNFQEIIYVSMPYRTDRQDALSLIAAVTGLKLTMIPGVRADEIHPKAMPPHVGNNNMTGTPPLGIWRAHANVWRYIIDNNVQSALVIEDDVDWDVNIKHIMGMLSWQMRYNNTIRWGKDNVQKGWDEDCPYGCDWDELFVGHCGGKPNQNRLDLHQVYAEPHSPKLDVLQNWAKKEITQIWNLTESEGHRVLAPTYEPICLMGYGISRMGAMRMLYQIGGWRPFGYPVDNELAWRTSEGVISGYTMMPPAFTSWRVGGSQDSDNDVGMNSQEVQSQGNMGGHSENLKNSVRKHLAEYFKKNYWEDMANEIR</sequence>
<dbReference type="AlphaFoldDB" id="A0A6A6I8W2"/>
<dbReference type="EMBL" id="ML987197">
    <property type="protein sequence ID" value="KAF2247005.1"/>
    <property type="molecule type" value="Genomic_DNA"/>
</dbReference>
<evidence type="ECO:0000256" key="2">
    <source>
        <dbReference type="SAM" id="Phobius"/>
    </source>
</evidence>
<keyword evidence="2" id="KW-0812">Transmembrane</keyword>
<dbReference type="InterPro" id="IPR002654">
    <property type="entry name" value="Glyco_trans_25"/>
</dbReference>
<dbReference type="RefSeq" id="XP_033682009.1">
    <property type="nucleotide sequence ID" value="XM_033829257.1"/>
</dbReference>
<evidence type="ECO:0000256" key="1">
    <source>
        <dbReference type="SAM" id="MobiDB-lite"/>
    </source>
</evidence>